<dbReference type="HOGENOM" id="CLU_3270375_0_0_0"/>
<sequence length="41" mass="4468">MWDGRIADDTGASVTHDPGVSSVIYTHTPSLVDGIANRLRW</sequence>
<dbReference type="KEGG" id="fgi:OP10G_1234"/>
<gene>
    <name evidence="1" type="ORF">OP10G_1234</name>
</gene>
<organism evidence="1 2">
    <name type="scientific">Fimbriimonas ginsengisoli Gsoil 348</name>
    <dbReference type="NCBI Taxonomy" id="661478"/>
    <lineage>
        <taxon>Bacteria</taxon>
        <taxon>Bacillati</taxon>
        <taxon>Armatimonadota</taxon>
        <taxon>Fimbriimonadia</taxon>
        <taxon>Fimbriimonadales</taxon>
        <taxon>Fimbriimonadaceae</taxon>
        <taxon>Fimbriimonas</taxon>
    </lineage>
</organism>
<name>A0A068NMJ8_FIMGI</name>
<dbReference type="EMBL" id="CP007139">
    <property type="protein sequence ID" value="AIE84602.1"/>
    <property type="molecule type" value="Genomic_DNA"/>
</dbReference>
<reference evidence="1 2" key="1">
    <citation type="journal article" date="2014" name="PLoS ONE">
        <title>The first complete genome sequence of the class fimbriimonadia in the phylum armatimonadetes.</title>
        <authorList>
            <person name="Hu Z.Y."/>
            <person name="Wang Y.Z."/>
            <person name="Im W.T."/>
            <person name="Wang S.Y."/>
            <person name="Zhao G.P."/>
            <person name="Zheng H.J."/>
            <person name="Quan Z.X."/>
        </authorList>
    </citation>
    <scope>NUCLEOTIDE SEQUENCE [LARGE SCALE GENOMIC DNA]</scope>
    <source>
        <strain evidence="1">Gsoil 348</strain>
    </source>
</reference>
<keyword evidence="2" id="KW-1185">Reference proteome</keyword>
<accession>A0A068NMJ8</accession>
<dbReference type="STRING" id="661478.OP10G_1234"/>
<dbReference type="Proteomes" id="UP000027982">
    <property type="component" value="Chromosome"/>
</dbReference>
<dbReference type="AlphaFoldDB" id="A0A068NMJ8"/>
<evidence type="ECO:0000313" key="2">
    <source>
        <dbReference type="Proteomes" id="UP000027982"/>
    </source>
</evidence>
<evidence type="ECO:0000313" key="1">
    <source>
        <dbReference type="EMBL" id="AIE84602.1"/>
    </source>
</evidence>
<protein>
    <submittedName>
        <fullName evidence="1">Uncharacterized protein</fullName>
    </submittedName>
</protein>
<proteinExistence type="predicted"/>